<dbReference type="Pfam" id="PF01896">
    <property type="entry name" value="DNA_primase_S"/>
    <property type="match status" value="1"/>
</dbReference>
<feature type="compositionally biased region" description="Low complexity" evidence="2">
    <location>
        <begin position="140"/>
        <end position="176"/>
    </location>
</feature>
<feature type="region of interest" description="Disordered" evidence="2">
    <location>
        <begin position="110"/>
        <end position="271"/>
    </location>
</feature>
<evidence type="ECO:0000256" key="1">
    <source>
        <dbReference type="ARBA" id="ARBA00009762"/>
    </source>
</evidence>
<feature type="compositionally biased region" description="Low complexity" evidence="2">
    <location>
        <begin position="23"/>
        <end position="36"/>
    </location>
</feature>
<dbReference type="Proteomes" id="UP001430356">
    <property type="component" value="Unassembled WGS sequence"/>
</dbReference>
<feature type="compositionally biased region" description="Basic residues" evidence="2">
    <location>
        <begin position="735"/>
        <end position="747"/>
    </location>
</feature>
<feature type="compositionally biased region" description="Basic and acidic residues" evidence="2">
    <location>
        <begin position="253"/>
        <end position="271"/>
    </location>
</feature>
<accession>A0AAW0EMZ7</accession>
<organism evidence="4 5">
    <name type="scientific">Novymonas esmeraldas</name>
    <dbReference type="NCBI Taxonomy" id="1808958"/>
    <lineage>
        <taxon>Eukaryota</taxon>
        <taxon>Discoba</taxon>
        <taxon>Euglenozoa</taxon>
        <taxon>Kinetoplastea</taxon>
        <taxon>Metakinetoplastina</taxon>
        <taxon>Trypanosomatida</taxon>
        <taxon>Trypanosomatidae</taxon>
        <taxon>Novymonas</taxon>
    </lineage>
</organism>
<comment type="similarity">
    <text evidence="1">Belongs to the eukaryotic-type primase small subunit family.</text>
</comment>
<reference evidence="4 5" key="1">
    <citation type="journal article" date="2021" name="MBio">
        <title>A New Model Trypanosomatid, Novymonas esmeraldas: Genomic Perception of Its 'Candidatus Pandoraea novymonadis' Endosymbiont.</title>
        <authorList>
            <person name="Zakharova A."/>
            <person name="Saura A."/>
            <person name="Butenko A."/>
            <person name="Podesvova L."/>
            <person name="Warmusova S."/>
            <person name="Kostygov A.Y."/>
            <person name="Nenarokova A."/>
            <person name="Lukes J."/>
            <person name="Opperdoes F.R."/>
            <person name="Yurchenko V."/>
        </authorList>
    </citation>
    <scope>NUCLEOTIDE SEQUENCE [LARGE SCALE GENOMIC DNA]</scope>
    <source>
        <strain evidence="4 5">E262AT.01</strain>
    </source>
</reference>
<dbReference type="GO" id="GO:0016817">
    <property type="term" value="F:hydrolase activity, acting on acid anhydrides"/>
    <property type="evidence" value="ECO:0007669"/>
    <property type="project" value="InterPro"/>
</dbReference>
<protein>
    <submittedName>
        <fullName evidence="4">Mitochondrial DNA primase</fullName>
    </submittedName>
</protein>
<feature type="compositionally biased region" description="Low complexity" evidence="2">
    <location>
        <begin position="210"/>
        <end position="235"/>
    </location>
</feature>
<evidence type="ECO:0000256" key="2">
    <source>
        <dbReference type="SAM" id="MobiDB-lite"/>
    </source>
</evidence>
<dbReference type="AlphaFoldDB" id="A0AAW0EMZ7"/>
<comment type="caution">
    <text evidence="4">The sequence shown here is derived from an EMBL/GenBank/DDBJ whole genome shotgun (WGS) entry which is preliminary data.</text>
</comment>
<name>A0AAW0EMZ7_9TRYP</name>
<dbReference type="Pfam" id="PF08707">
    <property type="entry name" value="PriCT_2"/>
    <property type="match status" value="1"/>
</dbReference>
<gene>
    <name evidence="4" type="ORF">NESM_000343500</name>
</gene>
<dbReference type="GO" id="GO:0006269">
    <property type="term" value="P:DNA replication, synthesis of primer"/>
    <property type="evidence" value="ECO:0007669"/>
    <property type="project" value="InterPro"/>
</dbReference>
<dbReference type="EMBL" id="JAECZO010000034">
    <property type="protein sequence ID" value="KAK7194285.1"/>
    <property type="molecule type" value="Genomic_DNA"/>
</dbReference>
<evidence type="ECO:0000313" key="5">
    <source>
        <dbReference type="Proteomes" id="UP001430356"/>
    </source>
</evidence>
<evidence type="ECO:0000259" key="3">
    <source>
        <dbReference type="Pfam" id="PF08707"/>
    </source>
</evidence>
<feature type="domain" description="Primase C-terminal 2" evidence="3">
    <location>
        <begin position="585"/>
        <end position="669"/>
    </location>
</feature>
<feature type="compositionally biased region" description="Low complexity" evidence="2">
    <location>
        <begin position="115"/>
        <end position="130"/>
    </location>
</feature>
<dbReference type="GO" id="GO:0003899">
    <property type="term" value="F:DNA-directed RNA polymerase activity"/>
    <property type="evidence" value="ECO:0007669"/>
    <property type="project" value="InterPro"/>
</dbReference>
<keyword evidence="5" id="KW-1185">Reference proteome</keyword>
<feature type="region of interest" description="Disordered" evidence="2">
    <location>
        <begin position="711"/>
        <end position="747"/>
    </location>
</feature>
<feature type="region of interest" description="Disordered" evidence="2">
    <location>
        <begin position="22"/>
        <end position="55"/>
    </location>
</feature>
<feature type="compositionally biased region" description="Low complexity" evidence="2">
    <location>
        <begin position="711"/>
        <end position="734"/>
    </location>
</feature>
<evidence type="ECO:0000313" key="4">
    <source>
        <dbReference type="EMBL" id="KAK7194285.1"/>
    </source>
</evidence>
<sequence length="747" mass="79181">MQRRSALLLLKGAFDVGQKRPMAAATAPANTAAATASLRFQSTPPPPRSAMAAPGHAGAAAAPVMSAASATSGVAPMAAASRPAGSLVTPPSSAAQPAKKKKIIRRIVKRRKVSHAGASSGVGAEAAEPSVVEEEEDRTATTTTTTAAAAAATTATAAMSEPTAAAATTTGAAAAAPPRRGLAMLHEIRKRPEGALTEEEPTQSPSSDYGAEATAEPAAAAAVPPAAAEAAAAAVEEGEEGGDAPHYTPSKRGSHDTGRRGAAAAKEKEKVPTSFYDAEAADAAADAAAGVDEDDFSTVDVFSSSSSSAARKTAMVKAFRVDEVAAQCASSDAMFARRLPSGGCQFFAWPGTPLPVASAAIVSMPDTIRTVHAVFGRVGTPIDIVMDIDCPVPQEYWSMSKIRPFQRKVIDDVLGPLKEEIEKIGERIETQVVLQSPNLKKASFHVHTRLKDAAFADFYSLQGFLVRFQERLPNVDLQIYRPHGMLRMFSCMKENHTSAIVVYDDTKWNLGFPGGKVSDEQAALHSICVRDPSTFSRVLTFDTPRGFQIPAYGGGKAVGADGKDVALPPQVLLPRTEKEAVENASRWLRQATELEVSEWRTWIGLGLCANRIASHFRNAKNLRRPAMEEMLDAWTEASRKCPLKFRSGECETRWAAFQPDRHGERSDWWGAYKRLGKLEVPMREAVEREAEAAARHHERNARFAAAAAAAALPGSSRSDGASAGASESVVSASRVLRHGKKSSTRRA</sequence>
<proteinExistence type="inferred from homology"/>
<dbReference type="InterPro" id="IPR002755">
    <property type="entry name" value="DNA_primase_S"/>
</dbReference>
<dbReference type="InterPro" id="IPR014819">
    <property type="entry name" value="PriCT_2"/>
</dbReference>